<dbReference type="Pfam" id="PF19190">
    <property type="entry name" value="BACON_2"/>
    <property type="match status" value="2"/>
</dbReference>
<dbReference type="InterPro" id="IPR051200">
    <property type="entry name" value="Host-pathogen_enzymatic-act"/>
</dbReference>
<dbReference type="InterPro" id="IPR024361">
    <property type="entry name" value="BACON"/>
</dbReference>
<dbReference type="Proteomes" id="UP000032067">
    <property type="component" value="Unassembled WGS sequence"/>
</dbReference>
<dbReference type="EMBL" id="JXQQ01000045">
    <property type="protein sequence ID" value="KIQ29190.1"/>
    <property type="molecule type" value="Genomic_DNA"/>
</dbReference>
<evidence type="ECO:0000313" key="4">
    <source>
        <dbReference type="Proteomes" id="UP000032067"/>
    </source>
</evidence>
<dbReference type="InterPro" id="IPR011045">
    <property type="entry name" value="N2O_reductase_N"/>
</dbReference>
<proteinExistence type="predicted"/>
<dbReference type="InterPro" id="IPR015943">
    <property type="entry name" value="WD40/YVTN_repeat-like_dom_sf"/>
</dbReference>
<evidence type="ECO:0000256" key="1">
    <source>
        <dbReference type="SAM" id="MobiDB-lite"/>
    </source>
</evidence>
<feature type="domain" description="BACON" evidence="2">
    <location>
        <begin position="125"/>
        <end position="186"/>
    </location>
</feature>
<dbReference type="AlphaFoldDB" id="A0A0D0MIC4"/>
<dbReference type="SUPFAM" id="SSF50974">
    <property type="entry name" value="Nitrous oxide reductase, N-terminal domain"/>
    <property type="match status" value="1"/>
</dbReference>
<dbReference type="PANTHER" id="PTHR47197">
    <property type="entry name" value="PROTEIN NIRF"/>
    <property type="match status" value="1"/>
</dbReference>
<accession>A0A0D0MIC4</accession>
<dbReference type="Gene3D" id="2.130.10.10">
    <property type="entry name" value="YVTN repeat-like/Quinoprotein amine dehydrogenase"/>
    <property type="match status" value="2"/>
</dbReference>
<feature type="domain" description="BACON" evidence="2">
    <location>
        <begin position="19"/>
        <end position="97"/>
    </location>
</feature>
<comment type="caution">
    <text evidence="3">The sequence shown here is derived from an EMBL/GenBank/DDBJ whole genome shotgun (WGS) entry which is preliminary data.</text>
</comment>
<dbReference type="PANTHER" id="PTHR47197:SF3">
    <property type="entry name" value="DIHYDRO-HEME D1 DEHYDROGENASE"/>
    <property type="match status" value="1"/>
</dbReference>
<organism evidence="3 4">
    <name type="scientific">Variovorax paradoxus</name>
    <dbReference type="NCBI Taxonomy" id="34073"/>
    <lineage>
        <taxon>Bacteria</taxon>
        <taxon>Pseudomonadati</taxon>
        <taxon>Pseudomonadota</taxon>
        <taxon>Betaproteobacteria</taxon>
        <taxon>Burkholderiales</taxon>
        <taxon>Comamonadaceae</taxon>
        <taxon>Variovorax</taxon>
    </lineage>
</organism>
<evidence type="ECO:0000259" key="2">
    <source>
        <dbReference type="Pfam" id="PF19190"/>
    </source>
</evidence>
<feature type="region of interest" description="Disordered" evidence="1">
    <location>
        <begin position="1"/>
        <end position="23"/>
    </location>
</feature>
<protein>
    <recommendedName>
        <fullName evidence="2">BACON domain-containing protein</fullName>
    </recommendedName>
</protein>
<evidence type="ECO:0000313" key="3">
    <source>
        <dbReference type="EMBL" id="KIQ29190.1"/>
    </source>
</evidence>
<sequence>MSALSTTVTLGGPNGRDEASQSISMSLNRDNKWPWTLSAPLPAWVTATPTSGTVDANGTSLSFSPALNAATPGTHSGVATVTATVNGGTATLPLTLVLNRDKRQLVPSESGIGFASTPGGSVLTRTLRVTDNFEGALPWAATSSASWLSVTGSGTTGTSPSLVLTADPQQVPMGVISYATVTLKTSHPGVADAVIRVGLWRAEGGLTALTPLPASYTNIVADKIRPYVYAHNGGTFIDIYNAHLGTKVGTIENVGAWLSDMSVAPDGGLLYVLDKGSGPIVVIDLASALKIATWPLMLKPGESYPQTLLAIRVNGKNVVLTGNGTAYIDGSRFAALPQPFSSNWNFTASSDGRRVFVQTTGLSPASVGAYDVDYSAMANGVLTVKYTAGAGFINGASNGQDIAVNAGGTALYAASGAPYRCSSIDPASLGFIASLPGGDAYPNNVEVTSDGRVICGINGLYSASDIWLHAPNGTLLKSFKFVGYARGLVPRQLVVTPDGMVAVALTDDPKMAFVPIGAP</sequence>
<gene>
    <name evidence="3" type="ORF">RT97_19190</name>
</gene>
<reference evidence="3 4" key="1">
    <citation type="submission" date="2014-12" db="EMBL/GenBank/DDBJ databases">
        <title>16Stimator: statistical estimation of ribosomal gene copy numbers from draft genome assemblies.</title>
        <authorList>
            <person name="Perisin M.A."/>
            <person name="Vetter M."/>
            <person name="Gilbert J.A."/>
            <person name="Bergelson J."/>
        </authorList>
    </citation>
    <scope>NUCLEOTIDE SEQUENCE [LARGE SCALE GENOMIC DNA]</scope>
    <source>
        <strain evidence="3 4">MEDvA23</strain>
    </source>
</reference>
<name>A0A0D0MIC4_VARPD</name>